<evidence type="ECO:0000256" key="7">
    <source>
        <dbReference type="SAM" id="SignalP"/>
    </source>
</evidence>
<gene>
    <name evidence="8" type="ORF">WJX74_009094</name>
</gene>
<name>A0AAW1S433_9CHLO</name>
<dbReference type="Gene3D" id="3.90.550.50">
    <property type="match status" value="2"/>
</dbReference>
<evidence type="ECO:0000256" key="5">
    <source>
        <dbReference type="ARBA" id="ARBA00022989"/>
    </source>
</evidence>
<evidence type="ECO:0000256" key="3">
    <source>
        <dbReference type="ARBA" id="ARBA00022692"/>
    </source>
</evidence>
<comment type="similarity">
    <text evidence="2">Belongs to the glycosyltransferase 31 family. Beta3-Gal-T subfamily.</text>
</comment>
<keyword evidence="5" id="KW-1133">Transmembrane helix</keyword>
<dbReference type="PANTHER" id="PTHR23033:SF50">
    <property type="entry name" value="HEXOSYLTRANSFERASE"/>
    <property type="match status" value="1"/>
</dbReference>
<protein>
    <submittedName>
        <fullName evidence="8">Uncharacterized protein</fullName>
    </submittedName>
</protein>
<comment type="caution">
    <text evidence="8">The sequence shown here is derived from an EMBL/GenBank/DDBJ whole genome shotgun (WGS) entry which is preliminary data.</text>
</comment>
<accession>A0AAW1S433</accession>
<dbReference type="PANTHER" id="PTHR23033">
    <property type="entry name" value="BETA1,3-GALACTOSYLTRANSFERASE"/>
    <property type="match status" value="1"/>
</dbReference>
<evidence type="ECO:0000256" key="1">
    <source>
        <dbReference type="ARBA" id="ARBA00004606"/>
    </source>
</evidence>
<sequence>MPLKPWGVLLLSVTVLHIAGSAFGDAERESLDRRAHRAVLQSSSHEPGAKVGPEDLVVVFGTTSSGHHPELVKATRFWRKGLAAFITTNVPVSESERQLGVTHNEIYVTYPDSTDRRTQYPGDTRAALSPLLAHRALQGQYKWLLYGDDDTIWFVNGVLELAGNLDPNLPYIVTDAGYWHGWNRPGWHERLIEDGSLQCLPCNFNAADWYAAPEAAFTPPIGCPCTAQLLCDTDKRGIIPPDCRMPEWFRMIHHMDGGAGALLSHGLMEALNANASAFQDCITSGDGIASDYLFSHCMWQSGFAPTYPSFNRMPKDIEKRHTLFNPGGLLDLHHFPDRRAVVMDLLSAVEQKQGGCKGPCADRLRSMVSLHLKSQQTANMASSIFLLRSISSLYDSFLAASNHTGLAEWPLVSPELYKQPLAGWSSTDVPAMQEPRRKYDFSLVADPDRAEQRESLDRRAHRAAVQSETHLANATVGPADLVVVFGTTSSGHHPQLVKATRFWRKGVAAFIATDEAVTEAGARVGAVNNEVYVTYPDSTDGRTQYPGDTRAALAPLLAHRALQGQYKWLLYGDDDTIWFMNGVLELAGKLDPTMPYIVTDAGYWHNWSKTGWHDRFLEDGPLQCLPCNFKTADWHAEAGAAFTAPVACPCTAQLLCDTDKRGIIPHDCRMPEWFRMIHHMDGGAGALLSHGLMEALNATVFEDCVTSGDGIASDYLFSRCMWQSGFAPTYPSFDRMPKDIDKGHTLFNPGGLLDMHHNPDRRAVVMDLLSAVEQKEGACSGPCADKLKLMVSLHLKSQRTANMPSSIFLLRSISSLYDSFLAASDKMHLAEWPLVRSHHYKKPPPSWNSTDVPAMKATRHKYDFGLVDDPYKDDPSEQNRRRHA</sequence>
<evidence type="ECO:0000256" key="2">
    <source>
        <dbReference type="ARBA" id="ARBA00006462"/>
    </source>
</evidence>
<dbReference type="InterPro" id="IPR026050">
    <property type="entry name" value="C1GALT1/C1GALT1_chp1"/>
</dbReference>
<evidence type="ECO:0000256" key="4">
    <source>
        <dbReference type="ARBA" id="ARBA00022968"/>
    </source>
</evidence>
<keyword evidence="4" id="KW-0735">Signal-anchor</keyword>
<evidence type="ECO:0000313" key="9">
    <source>
        <dbReference type="Proteomes" id="UP001438707"/>
    </source>
</evidence>
<keyword evidence="6" id="KW-0472">Membrane</keyword>
<evidence type="ECO:0000313" key="8">
    <source>
        <dbReference type="EMBL" id="KAK9840388.1"/>
    </source>
</evidence>
<dbReference type="GO" id="GO:0016020">
    <property type="term" value="C:membrane"/>
    <property type="evidence" value="ECO:0007669"/>
    <property type="project" value="UniProtKB-SubCell"/>
</dbReference>
<keyword evidence="7" id="KW-0732">Signal</keyword>
<proteinExistence type="inferred from homology"/>
<feature type="chain" id="PRO_5043620870" evidence="7">
    <location>
        <begin position="25"/>
        <end position="884"/>
    </location>
</feature>
<keyword evidence="9" id="KW-1185">Reference proteome</keyword>
<organism evidence="8 9">
    <name type="scientific">Apatococcus lobatus</name>
    <dbReference type="NCBI Taxonomy" id="904363"/>
    <lineage>
        <taxon>Eukaryota</taxon>
        <taxon>Viridiplantae</taxon>
        <taxon>Chlorophyta</taxon>
        <taxon>core chlorophytes</taxon>
        <taxon>Trebouxiophyceae</taxon>
        <taxon>Chlorellales</taxon>
        <taxon>Chlorellaceae</taxon>
        <taxon>Apatococcus</taxon>
    </lineage>
</organism>
<dbReference type="Proteomes" id="UP001438707">
    <property type="component" value="Unassembled WGS sequence"/>
</dbReference>
<dbReference type="AlphaFoldDB" id="A0AAW1S433"/>
<dbReference type="EMBL" id="JALJOS010000004">
    <property type="protein sequence ID" value="KAK9840388.1"/>
    <property type="molecule type" value="Genomic_DNA"/>
</dbReference>
<feature type="signal peptide" evidence="7">
    <location>
        <begin position="1"/>
        <end position="24"/>
    </location>
</feature>
<keyword evidence="3" id="KW-0812">Transmembrane</keyword>
<reference evidence="8 9" key="1">
    <citation type="journal article" date="2024" name="Nat. Commun.">
        <title>Phylogenomics reveals the evolutionary origins of lichenization in chlorophyte algae.</title>
        <authorList>
            <person name="Puginier C."/>
            <person name="Libourel C."/>
            <person name="Otte J."/>
            <person name="Skaloud P."/>
            <person name="Haon M."/>
            <person name="Grisel S."/>
            <person name="Petersen M."/>
            <person name="Berrin J.G."/>
            <person name="Delaux P.M."/>
            <person name="Dal Grande F."/>
            <person name="Keller J."/>
        </authorList>
    </citation>
    <scope>NUCLEOTIDE SEQUENCE [LARGE SCALE GENOMIC DNA]</scope>
    <source>
        <strain evidence="8 9">SAG 2145</strain>
    </source>
</reference>
<comment type="subcellular location">
    <subcellularLocation>
        <location evidence="1">Membrane</location>
        <topology evidence="1">Single-pass type II membrane protein</topology>
    </subcellularLocation>
</comment>
<evidence type="ECO:0000256" key="6">
    <source>
        <dbReference type="ARBA" id="ARBA00023136"/>
    </source>
</evidence>